<dbReference type="PANTHER" id="PTHR35005:SF1">
    <property type="entry name" value="2-AMINO-5-FORMYLAMINO-6-RIBOSYLAMINOPYRIMIDIN-4(3H)-ONE 5'-MONOPHOSPHATE DEFORMYLASE"/>
    <property type="match status" value="1"/>
</dbReference>
<evidence type="ECO:0000256" key="2">
    <source>
        <dbReference type="ARBA" id="ARBA00022723"/>
    </source>
</evidence>
<evidence type="ECO:0000256" key="3">
    <source>
        <dbReference type="ARBA" id="ARBA00022801"/>
    </source>
</evidence>
<keyword evidence="4" id="KW-0862">Zinc</keyword>
<dbReference type="GO" id="GO:0046872">
    <property type="term" value="F:metal ion binding"/>
    <property type="evidence" value="ECO:0007669"/>
    <property type="project" value="UniProtKB-KW"/>
</dbReference>
<gene>
    <name evidence="6" type="ORF">SE17_21785</name>
</gene>
<comment type="caution">
    <text evidence="6">The sequence shown here is derived from an EMBL/GenBank/DDBJ whole genome shotgun (WGS) entry which is preliminary data.</text>
</comment>
<protein>
    <submittedName>
        <fullName evidence="6">Creatinine amidohydrolase</fullName>
    </submittedName>
</protein>
<name>A0A0N8PRZ9_9CHLR</name>
<dbReference type="PANTHER" id="PTHR35005">
    <property type="entry name" value="3-DEHYDRO-SCYLLO-INOSOSE HYDROLASE"/>
    <property type="match status" value="1"/>
</dbReference>
<evidence type="ECO:0000256" key="4">
    <source>
        <dbReference type="ARBA" id="ARBA00022833"/>
    </source>
</evidence>
<evidence type="ECO:0000313" key="7">
    <source>
        <dbReference type="Proteomes" id="UP000050509"/>
    </source>
</evidence>
<sequence>MGEALISHCLADLAYPDIQAYLTRSDLILIPMASLEQHGPHLPLSTDTVTAYEVSKRAAEQAGVLYTPTIWTGYSPQHMRGPGQGMGTITLRAETLLNLIYDVARSLIHHGFNKLVFVNGHGSNVKVIDPVLRRIRYNTGAMVAFYKPYAERYMGLVKDLMENPPEETPGWHSSELETSQMLAHNAKFVRMDRAASTETHIPGWLPEAFQKADGAPDVQFNGYQYFQFPMDHDEFTETGVIGNPMRASAEKGEEAFRRYAAHLVEAITELQRVEVTVHSREFRDRA</sequence>
<dbReference type="GO" id="GO:0009231">
    <property type="term" value="P:riboflavin biosynthetic process"/>
    <property type="evidence" value="ECO:0007669"/>
    <property type="project" value="TreeGrafter"/>
</dbReference>
<keyword evidence="7" id="KW-1185">Reference proteome</keyword>
<organism evidence="6 7">
    <name type="scientific">Kouleothrix aurantiaca</name>
    <dbReference type="NCBI Taxonomy" id="186479"/>
    <lineage>
        <taxon>Bacteria</taxon>
        <taxon>Bacillati</taxon>
        <taxon>Chloroflexota</taxon>
        <taxon>Chloroflexia</taxon>
        <taxon>Chloroflexales</taxon>
        <taxon>Roseiflexineae</taxon>
        <taxon>Roseiflexaceae</taxon>
        <taxon>Kouleothrix</taxon>
    </lineage>
</organism>
<accession>A0A0N8PRZ9</accession>
<keyword evidence="3 6" id="KW-0378">Hydrolase</keyword>
<dbReference type="Gene3D" id="3.40.50.10310">
    <property type="entry name" value="Creatininase"/>
    <property type="match status" value="1"/>
</dbReference>
<evidence type="ECO:0000256" key="1">
    <source>
        <dbReference type="ARBA" id="ARBA00001947"/>
    </source>
</evidence>
<dbReference type="Proteomes" id="UP000050509">
    <property type="component" value="Unassembled WGS sequence"/>
</dbReference>
<dbReference type="AlphaFoldDB" id="A0A0N8PRZ9"/>
<dbReference type="GO" id="GO:0016811">
    <property type="term" value="F:hydrolase activity, acting on carbon-nitrogen (but not peptide) bonds, in linear amides"/>
    <property type="evidence" value="ECO:0007669"/>
    <property type="project" value="TreeGrafter"/>
</dbReference>
<evidence type="ECO:0000256" key="5">
    <source>
        <dbReference type="ARBA" id="ARBA00024029"/>
    </source>
</evidence>
<comment type="cofactor">
    <cofactor evidence="1">
        <name>Zn(2+)</name>
        <dbReference type="ChEBI" id="CHEBI:29105"/>
    </cofactor>
</comment>
<comment type="similarity">
    <text evidence="5">Belongs to the creatininase superfamily.</text>
</comment>
<dbReference type="Pfam" id="PF02633">
    <property type="entry name" value="Creatininase"/>
    <property type="match status" value="1"/>
</dbReference>
<dbReference type="InterPro" id="IPR024087">
    <property type="entry name" value="Creatininase-like_sf"/>
</dbReference>
<reference evidence="6 7" key="1">
    <citation type="submission" date="2015-09" db="EMBL/GenBank/DDBJ databases">
        <title>Draft genome sequence of Kouleothrix aurantiaca JCM 19913.</title>
        <authorList>
            <person name="Hemp J."/>
        </authorList>
    </citation>
    <scope>NUCLEOTIDE SEQUENCE [LARGE SCALE GENOMIC DNA]</scope>
    <source>
        <strain evidence="6 7">COM-B</strain>
    </source>
</reference>
<dbReference type="SUPFAM" id="SSF102215">
    <property type="entry name" value="Creatininase"/>
    <property type="match status" value="1"/>
</dbReference>
<dbReference type="InterPro" id="IPR003785">
    <property type="entry name" value="Creatininase/forma_Hydrolase"/>
</dbReference>
<evidence type="ECO:0000313" key="6">
    <source>
        <dbReference type="EMBL" id="KPV51333.1"/>
    </source>
</evidence>
<dbReference type="PATRIC" id="fig|186479.3.peg.10963"/>
<keyword evidence="2" id="KW-0479">Metal-binding</keyword>
<dbReference type="EMBL" id="LJCR01000959">
    <property type="protein sequence ID" value="KPV51333.1"/>
    <property type="molecule type" value="Genomic_DNA"/>
</dbReference>
<proteinExistence type="inferred from homology"/>